<dbReference type="Proteomes" id="UP000000702">
    <property type="component" value="Unassembled WGS sequence"/>
</dbReference>
<evidence type="ECO:0000313" key="2">
    <source>
        <dbReference type="Proteomes" id="UP000000702"/>
    </source>
</evidence>
<name>F9WGZ3_TRYCI</name>
<gene>
    <name evidence="1" type="ORF">TCIL3000_0_14920</name>
</gene>
<dbReference type="AlphaFoldDB" id="F9WGZ3"/>
<comment type="caution">
    <text evidence="1">The sequence shown here is derived from an EMBL/GenBank/DDBJ whole genome shotgun (WGS) entry which is preliminary data.</text>
</comment>
<keyword evidence="2" id="KW-1185">Reference proteome</keyword>
<accession>F9WGZ3</accession>
<dbReference type="EMBL" id="CAEQ01002356">
    <property type="protein sequence ID" value="CCD16582.1"/>
    <property type="molecule type" value="Genomic_DNA"/>
</dbReference>
<proteinExistence type="predicted"/>
<protein>
    <submittedName>
        <fullName evidence="1">Uncharacterized protein</fullName>
    </submittedName>
</protein>
<sequence>MTGGVKGLMNQGGEARIFLDLALDLGNKRVRFNEHGILTEHGRGWHPSGRSPHGSHIQPGIGASDTASWALYCARVSPGGETRKTCAGWEFKEMAQVGTVGLCIRTCFRKYGAPSRATAQQQTLQ</sequence>
<evidence type="ECO:0000313" key="1">
    <source>
        <dbReference type="EMBL" id="CCD16582.1"/>
    </source>
</evidence>
<reference evidence="2" key="1">
    <citation type="submission" date="2011-07" db="EMBL/GenBank/DDBJ databases">
        <title>Divergent evolution of antigenic variation in African trypanosomes.</title>
        <authorList>
            <person name="Jackson A.P."/>
            <person name="Berry A."/>
            <person name="Allison H.C."/>
            <person name="Burton P."/>
            <person name="Anderson J."/>
            <person name="Aslett M."/>
            <person name="Brown R."/>
            <person name="Corton N."/>
            <person name="Harris D."/>
            <person name="Hauser H."/>
            <person name="Gamble J."/>
            <person name="Gilderthorp R."/>
            <person name="McQuillan J."/>
            <person name="Quail M.A."/>
            <person name="Sanders M."/>
            <person name="Van Tonder A."/>
            <person name="Ginger M.L."/>
            <person name="Donelson J.E."/>
            <person name="Field M.C."/>
            <person name="Barry J.D."/>
            <person name="Berriman M."/>
            <person name="Hertz-Fowler C."/>
        </authorList>
    </citation>
    <scope>NUCLEOTIDE SEQUENCE [LARGE SCALE GENOMIC DNA]</scope>
    <source>
        <strain evidence="2">IL3000</strain>
    </source>
</reference>
<reference evidence="1 2" key="2">
    <citation type="journal article" date="2012" name="Proc. Natl. Acad. Sci. U.S.A.">
        <title>Antigenic diversity is generated by distinct evolutionary mechanisms in African trypanosome species.</title>
        <authorList>
            <person name="Jackson A.P."/>
            <person name="Berry A."/>
            <person name="Aslett M."/>
            <person name="Allison H.C."/>
            <person name="Burton P."/>
            <person name="Vavrova-Anderson J."/>
            <person name="Brown R."/>
            <person name="Browne H."/>
            <person name="Corton N."/>
            <person name="Hauser H."/>
            <person name="Gamble J."/>
            <person name="Gilderthorp R."/>
            <person name="Marcello L."/>
            <person name="McQuillan J."/>
            <person name="Otto T.D."/>
            <person name="Quail M.A."/>
            <person name="Sanders M.J."/>
            <person name="van Tonder A."/>
            <person name="Ginger M.L."/>
            <person name="Field M.C."/>
            <person name="Barry J.D."/>
            <person name="Hertz-Fowler C."/>
            <person name="Berriman M."/>
        </authorList>
    </citation>
    <scope>NUCLEOTIDE SEQUENCE [LARGE SCALE GENOMIC DNA]</scope>
    <source>
        <strain evidence="1 2">IL3000</strain>
    </source>
</reference>
<organism evidence="1 2">
    <name type="scientific">Trypanosoma congolense (strain IL3000)</name>
    <dbReference type="NCBI Taxonomy" id="1068625"/>
    <lineage>
        <taxon>Eukaryota</taxon>
        <taxon>Discoba</taxon>
        <taxon>Euglenozoa</taxon>
        <taxon>Kinetoplastea</taxon>
        <taxon>Metakinetoplastina</taxon>
        <taxon>Trypanosomatida</taxon>
        <taxon>Trypanosomatidae</taxon>
        <taxon>Trypanosoma</taxon>
        <taxon>Nannomonas</taxon>
    </lineage>
</organism>